<protein>
    <submittedName>
        <fullName evidence="1">Pseudo ankyrin repeat-like</fullName>
    </submittedName>
</protein>
<organism evidence="1 2">
    <name type="scientific">Cedratvirus A11</name>
    <dbReference type="NCBI Taxonomy" id="1903266"/>
    <lineage>
        <taxon>Viruses</taxon>
        <taxon>Pithoviruses</taxon>
        <taxon>Orthocedratvirinae</taxon>
        <taxon>Alphacedratvirus</taxon>
        <taxon>Alphacedratvirus aljazairmassiliense</taxon>
    </lineage>
</organism>
<gene>
    <name evidence="1" type="ORF">BQ3484_432</name>
</gene>
<name>A0A1M7XV96_9VIRU</name>
<sequence>MNHIYKIIFSFSEGYNFLNGQVCFEFRQLVPKVDYLEYLDQLCKDGRTTQVPPLTKKTVKLAIDRDLLDLLQSCMDFVPEKFICNMAAEKGSLKVLQWARTKGYPWNARTCALAARCGHLEILQWARTNECIWDEEVCASAAEGGHLEILQWLRTNGCPWYNWICVTMANLQGHRHVSDWIKKN</sequence>
<dbReference type="InterPro" id="IPR036770">
    <property type="entry name" value="Ankyrin_rpt-contain_sf"/>
</dbReference>
<dbReference type="Gene3D" id="1.25.40.20">
    <property type="entry name" value="Ankyrin repeat-containing domain"/>
    <property type="match status" value="1"/>
</dbReference>
<dbReference type="PANTHER" id="PTHR46586">
    <property type="entry name" value="ANKYRIN REPEAT-CONTAINING PROTEIN"/>
    <property type="match status" value="1"/>
</dbReference>
<dbReference type="EMBL" id="LT671577">
    <property type="protein sequence ID" value="SHO33500.1"/>
    <property type="molecule type" value="Genomic_DNA"/>
</dbReference>
<dbReference type="InterPro" id="IPR052050">
    <property type="entry name" value="SecEffector_AnkRepeat"/>
</dbReference>
<dbReference type="GeneID" id="30523410"/>
<keyword evidence="2" id="KW-1185">Reference proteome</keyword>
<evidence type="ECO:0000313" key="1">
    <source>
        <dbReference type="EMBL" id="SHO33500.1"/>
    </source>
</evidence>
<accession>A0A1M7XV96</accession>
<reference evidence="1 2" key="1">
    <citation type="submission" date="2016-11" db="EMBL/GenBank/DDBJ databases">
        <authorList>
            <consortium name="Urmite Genomes"/>
        </authorList>
    </citation>
    <scope>NUCLEOTIDE SEQUENCE [LARGE SCALE GENOMIC DNA]</scope>
    <source>
        <strain evidence="1 2">A11</strain>
    </source>
</reference>
<dbReference type="Proteomes" id="UP000201465">
    <property type="component" value="Segment"/>
</dbReference>
<proteinExistence type="predicted"/>
<evidence type="ECO:0000313" key="2">
    <source>
        <dbReference type="Proteomes" id="UP000201465"/>
    </source>
</evidence>
<dbReference type="SUPFAM" id="SSF140860">
    <property type="entry name" value="Pseudo ankyrin repeat-like"/>
    <property type="match status" value="1"/>
</dbReference>
<dbReference type="KEGG" id="vg:30523410"/>
<dbReference type="PANTHER" id="PTHR46586:SF3">
    <property type="entry name" value="ANKYRIN REPEAT-CONTAINING PROTEIN"/>
    <property type="match status" value="1"/>
</dbReference>
<dbReference type="RefSeq" id="YP_009329372.1">
    <property type="nucleotide sequence ID" value="NC_032108.1"/>
</dbReference>